<reference evidence="3 4" key="1">
    <citation type="journal article" date="2005" name="Int. J. Syst. Evol. Microbiol.">
        <title>Halobacillus yeomjeoni sp. nov., isolated from a marine solar saltern in Korea.</title>
        <authorList>
            <person name="Yoon J.H."/>
            <person name="Kang S.J."/>
            <person name="Lee C.H."/>
            <person name="Oh H.W."/>
            <person name="Oh T.K."/>
        </authorList>
    </citation>
    <scope>NUCLEOTIDE SEQUENCE [LARGE SCALE GENOMIC DNA]</scope>
    <source>
        <strain evidence="3 4">KCTC 3957</strain>
    </source>
</reference>
<dbReference type="Proteomes" id="UP000614490">
    <property type="component" value="Unassembled WGS sequence"/>
</dbReference>
<gene>
    <name evidence="3" type="ORF">H0267_06035</name>
</gene>
<protein>
    <recommendedName>
        <fullName evidence="5">Lipoprotein</fullName>
    </recommendedName>
</protein>
<evidence type="ECO:0008006" key="5">
    <source>
        <dbReference type="Google" id="ProtNLM"/>
    </source>
</evidence>
<name>A0A931HUQ0_9BACI</name>
<evidence type="ECO:0000313" key="4">
    <source>
        <dbReference type="Proteomes" id="UP000614490"/>
    </source>
</evidence>
<feature type="signal peptide" evidence="2">
    <location>
        <begin position="1"/>
        <end position="25"/>
    </location>
</feature>
<keyword evidence="2" id="KW-0732">Signal</keyword>
<proteinExistence type="predicted"/>
<comment type="caution">
    <text evidence="3">The sequence shown here is derived from an EMBL/GenBank/DDBJ whole genome shotgun (WGS) entry which is preliminary data.</text>
</comment>
<feature type="coiled-coil region" evidence="1">
    <location>
        <begin position="41"/>
        <end position="75"/>
    </location>
</feature>
<sequence length="218" mass="24081">MKKTKVFVAGLLVTGLLFGCQSADAVGDKEGEVTGAGSEVIDKQREKIDHLTEANDELKSQVKALEMELDFTKEEVGIYSGIARKMVNDANVKELSQLAEMLWEYKLLVNDQPIPKNGKVKVDEENVSLSIVQQQPSVSILPNGMLSEGKISGEYFDHIVDMNAEPDNTYGSDGTLVTGMHYDFTHVEKEFPLKITITEELKERLGMTTTSIVVSIPE</sequence>
<accession>A0A931HUQ0</accession>
<dbReference type="CDD" id="cd14686">
    <property type="entry name" value="bZIP"/>
    <property type="match status" value="1"/>
</dbReference>
<dbReference type="AlphaFoldDB" id="A0A931HUQ0"/>
<organism evidence="3 4">
    <name type="scientific">Halobacillus yeomjeoni</name>
    <dbReference type="NCBI Taxonomy" id="311194"/>
    <lineage>
        <taxon>Bacteria</taxon>
        <taxon>Bacillati</taxon>
        <taxon>Bacillota</taxon>
        <taxon>Bacilli</taxon>
        <taxon>Bacillales</taxon>
        <taxon>Bacillaceae</taxon>
        <taxon>Halobacillus</taxon>
    </lineage>
</organism>
<keyword evidence="1" id="KW-0175">Coiled coil</keyword>
<evidence type="ECO:0000313" key="3">
    <source>
        <dbReference type="EMBL" id="MBH0229773.1"/>
    </source>
</evidence>
<dbReference type="EMBL" id="JADZSC010000001">
    <property type="protein sequence ID" value="MBH0229773.1"/>
    <property type="molecule type" value="Genomic_DNA"/>
</dbReference>
<keyword evidence="4" id="KW-1185">Reference proteome</keyword>
<dbReference type="RefSeq" id="WP_197316365.1">
    <property type="nucleotide sequence ID" value="NZ_JADZSC010000001.1"/>
</dbReference>
<evidence type="ECO:0000256" key="1">
    <source>
        <dbReference type="SAM" id="Coils"/>
    </source>
</evidence>
<dbReference type="PROSITE" id="PS51257">
    <property type="entry name" value="PROKAR_LIPOPROTEIN"/>
    <property type="match status" value="1"/>
</dbReference>
<evidence type="ECO:0000256" key="2">
    <source>
        <dbReference type="SAM" id="SignalP"/>
    </source>
</evidence>
<feature type="chain" id="PRO_5037152192" description="Lipoprotein" evidence="2">
    <location>
        <begin position="26"/>
        <end position="218"/>
    </location>
</feature>